<gene>
    <name evidence="2" type="ORF">DW007_02915</name>
</gene>
<dbReference type="InterPro" id="IPR010982">
    <property type="entry name" value="Lambda_DNA-bd_dom_sf"/>
</dbReference>
<evidence type="ECO:0000313" key="2">
    <source>
        <dbReference type="EMBL" id="RHL71113.1"/>
    </source>
</evidence>
<name>A0A415ME55_9FIRM</name>
<accession>A0A415ME55</accession>
<reference evidence="2 3" key="1">
    <citation type="submission" date="2018-08" db="EMBL/GenBank/DDBJ databases">
        <title>A genome reference for cultivated species of the human gut microbiota.</title>
        <authorList>
            <person name="Zou Y."/>
            <person name="Xue W."/>
            <person name="Luo G."/>
        </authorList>
    </citation>
    <scope>NUCLEOTIDE SEQUENCE [LARGE SCALE GENOMIC DNA]</scope>
    <source>
        <strain evidence="2 3">AF36-7BH</strain>
    </source>
</reference>
<protein>
    <submittedName>
        <fullName evidence="2">XRE family transcriptional regulator</fullName>
    </submittedName>
</protein>
<dbReference type="InterPro" id="IPR001387">
    <property type="entry name" value="Cro/C1-type_HTH"/>
</dbReference>
<dbReference type="RefSeq" id="WP_118370162.1">
    <property type="nucleotide sequence ID" value="NZ_QROY01000002.1"/>
</dbReference>
<dbReference type="Pfam" id="PF13443">
    <property type="entry name" value="HTH_26"/>
    <property type="match status" value="1"/>
</dbReference>
<dbReference type="Proteomes" id="UP000285201">
    <property type="component" value="Unassembled WGS sequence"/>
</dbReference>
<dbReference type="SUPFAM" id="SSF47413">
    <property type="entry name" value="lambda repressor-like DNA-binding domains"/>
    <property type="match status" value="1"/>
</dbReference>
<feature type="domain" description="HTH cro/C1-type" evidence="1">
    <location>
        <begin position="6"/>
        <end position="61"/>
    </location>
</feature>
<dbReference type="AlphaFoldDB" id="A0A415ME55"/>
<sequence length="68" mass="7755">MYKLNVKNLLDAKGKTQYWLSKQTGISANNVSKIYNGETINIRLDTINKLCEALECTPCELFIKDDTK</sequence>
<evidence type="ECO:0000313" key="3">
    <source>
        <dbReference type="Proteomes" id="UP000285201"/>
    </source>
</evidence>
<dbReference type="EMBL" id="QROY01000002">
    <property type="protein sequence ID" value="RHL71113.1"/>
    <property type="molecule type" value="Genomic_DNA"/>
</dbReference>
<dbReference type="CDD" id="cd00093">
    <property type="entry name" value="HTH_XRE"/>
    <property type="match status" value="1"/>
</dbReference>
<dbReference type="SMART" id="SM00530">
    <property type="entry name" value="HTH_XRE"/>
    <property type="match status" value="1"/>
</dbReference>
<organism evidence="2 3">
    <name type="scientific">Lachnospira eligens</name>
    <dbReference type="NCBI Taxonomy" id="39485"/>
    <lineage>
        <taxon>Bacteria</taxon>
        <taxon>Bacillati</taxon>
        <taxon>Bacillota</taxon>
        <taxon>Clostridia</taxon>
        <taxon>Lachnospirales</taxon>
        <taxon>Lachnospiraceae</taxon>
        <taxon>Lachnospira</taxon>
    </lineage>
</organism>
<dbReference type="Gene3D" id="1.10.260.40">
    <property type="entry name" value="lambda repressor-like DNA-binding domains"/>
    <property type="match status" value="1"/>
</dbReference>
<evidence type="ECO:0000259" key="1">
    <source>
        <dbReference type="PROSITE" id="PS50943"/>
    </source>
</evidence>
<proteinExistence type="predicted"/>
<dbReference type="GO" id="GO:0003677">
    <property type="term" value="F:DNA binding"/>
    <property type="evidence" value="ECO:0007669"/>
    <property type="project" value="InterPro"/>
</dbReference>
<dbReference type="PROSITE" id="PS50943">
    <property type="entry name" value="HTH_CROC1"/>
    <property type="match status" value="1"/>
</dbReference>
<comment type="caution">
    <text evidence="2">The sequence shown here is derived from an EMBL/GenBank/DDBJ whole genome shotgun (WGS) entry which is preliminary data.</text>
</comment>